<dbReference type="EMBL" id="JAAYEE010000297">
    <property type="protein sequence ID" value="NLW36806.1"/>
    <property type="molecule type" value="Genomic_DNA"/>
</dbReference>
<evidence type="ECO:0000256" key="11">
    <source>
        <dbReference type="ARBA" id="ARBA00022730"/>
    </source>
</evidence>
<evidence type="ECO:0000256" key="8">
    <source>
        <dbReference type="ARBA" id="ARBA00022694"/>
    </source>
</evidence>
<sequence length="494" mass="56455">MAAELIINVTFNETRIAFLENGVLVEFFIEKKNDNSMVGNIYKGKVARIVPGMDAAFVDIGLEKSAFLYVGDIILDRGMYEEYEDSDFPVALNERIEGVLEEGQELIVQVSREPIGQKGTRVTSKITLPGRLLVLMPGTEHIGVSRRIEQEEERKKLASILKDEICPKGFGLIARTASEGKTKTELEADLDFLKRIWESIQEKAKTVRAPSMLHQDLGIIFRVIRDLHSHNLKKIIVDDQAVYGRIGEFLKDYLPKEGCEVVYFEEKDPIFEVYGIEIEIAKLLHRKIWLKSGGYIVLDYTEALTVIDVNTGRYLGRKDLEDTILRTNLEAVKEIAYQIRLRNIGGIIIVDFIDMERKESRETVFQALVDALKKDRIKTFAYPISELGLVQITRKRTRHNVTNLLSEVCPSCDGSGYVKSRHTVCYEVLRDLRSFCRKENERKIRVYLSPEVAGLLYEEEKSSLDLIETTYNTKISIIANPEFSIDTFRVEGVR</sequence>
<keyword evidence="9" id="KW-0540">Nuclease</keyword>
<dbReference type="Pfam" id="PF10150">
    <property type="entry name" value="RNase_E_G"/>
    <property type="match status" value="1"/>
</dbReference>
<evidence type="ECO:0000256" key="10">
    <source>
        <dbReference type="ARBA" id="ARBA00022723"/>
    </source>
</evidence>
<dbReference type="GO" id="GO:0019843">
    <property type="term" value="F:rRNA binding"/>
    <property type="evidence" value="ECO:0007669"/>
    <property type="project" value="UniProtKB-KW"/>
</dbReference>
<dbReference type="GO" id="GO:0046872">
    <property type="term" value="F:metal ion binding"/>
    <property type="evidence" value="ECO:0007669"/>
    <property type="project" value="UniProtKB-KW"/>
</dbReference>
<dbReference type="GO" id="GO:0006364">
    <property type="term" value="P:rRNA processing"/>
    <property type="evidence" value="ECO:0007669"/>
    <property type="project" value="UniProtKB-KW"/>
</dbReference>
<keyword evidence="15" id="KW-0694">RNA-binding</keyword>
<evidence type="ECO:0000256" key="13">
    <source>
        <dbReference type="ARBA" id="ARBA00022801"/>
    </source>
</evidence>
<keyword evidence="12" id="KW-0255">Endonuclease</keyword>
<dbReference type="GO" id="GO:0004519">
    <property type="term" value="F:endonuclease activity"/>
    <property type="evidence" value="ECO:0007669"/>
    <property type="project" value="UniProtKB-KW"/>
</dbReference>
<evidence type="ECO:0000256" key="14">
    <source>
        <dbReference type="ARBA" id="ARBA00022842"/>
    </source>
</evidence>
<evidence type="ECO:0000256" key="2">
    <source>
        <dbReference type="ARBA" id="ARBA00004496"/>
    </source>
</evidence>
<comment type="subcellular location">
    <subcellularLocation>
        <location evidence="2">Cytoplasm</location>
    </subcellularLocation>
</comment>
<evidence type="ECO:0000313" key="16">
    <source>
        <dbReference type="EMBL" id="NLW36806.1"/>
    </source>
</evidence>
<dbReference type="GO" id="GO:0004540">
    <property type="term" value="F:RNA nuclease activity"/>
    <property type="evidence" value="ECO:0007669"/>
    <property type="project" value="InterPro"/>
</dbReference>
<keyword evidence="5" id="KW-0963">Cytoplasm</keyword>
<dbReference type="Gene3D" id="2.40.50.140">
    <property type="entry name" value="Nucleic acid-binding proteins"/>
    <property type="match status" value="1"/>
</dbReference>
<keyword evidence="10" id="KW-0479">Metal-binding</keyword>
<reference evidence="16" key="2">
    <citation type="submission" date="2020-01" db="EMBL/GenBank/DDBJ databases">
        <authorList>
            <person name="Campanaro S."/>
        </authorList>
    </citation>
    <scope>NUCLEOTIDE SEQUENCE</scope>
    <source>
        <strain evidence="16">AS06rmzACSIP_7</strain>
    </source>
</reference>
<organism evidence="16 17">
    <name type="scientific">Syntrophorhabdus aromaticivorans</name>
    <dbReference type="NCBI Taxonomy" id="328301"/>
    <lineage>
        <taxon>Bacteria</taxon>
        <taxon>Pseudomonadati</taxon>
        <taxon>Thermodesulfobacteriota</taxon>
        <taxon>Syntrophorhabdia</taxon>
        <taxon>Syntrophorhabdales</taxon>
        <taxon>Syntrophorhabdaceae</taxon>
        <taxon>Syntrophorhabdus</taxon>
    </lineage>
</organism>
<dbReference type="GO" id="GO:0016787">
    <property type="term" value="F:hydrolase activity"/>
    <property type="evidence" value="ECO:0007669"/>
    <property type="project" value="UniProtKB-KW"/>
</dbReference>
<dbReference type="InterPro" id="IPR048583">
    <property type="entry name" value="RNase_E_G_thioredoxin-like"/>
</dbReference>
<protein>
    <recommendedName>
        <fullName evidence="4">Ribonuclease G</fullName>
    </recommendedName>
</protein>
<dbReference type="InterPro" id="IPR012340">
    <property type="entry name" value="NA-bd_OB-fold"/>
</dbReference>
<comment type="similarity">
    <text evidence="3">Belongs to the RNase E/G family. RNase G subfamily.</text>
</comment>
<dbReference type="GO" id="GO:0000049">
    <property type="term" value="F:tRNA binding"/>
    <property type="evidence" value="ECO:0007669"/>
    <property type="project" value="UniProtKB-KW"/>
</dbReference>
<dbReference type="CDD" id="cd04453">
    <property type="entry name" value="S1_RNase_E"/>
    <property type="match status" value="1"/>
</dbReference>
<dbReference type="PANTHER" id="PTHR30001:SF0">
    <property type="entry name" value="RIBONUCLEASE G"/>
    <property type="match status" value="1"/>
</dbReference>
<gene>
    <name evidence="16" type="ORF">GXY80_15220</name>
</gene>
<evidence type="ECO:0000256" key="3">
    <source>
        <dbReference type="ARBA" id="ARBA00005663"/>
    </source>
</evidence>
<dbReference type="NCBIfam" id="TIGR00757">
    <property type="entry name" value="RNaseEG"/>
    <property type="match status" value="1"/>
</dbReference>
<evidence type="ECO:0000256" key="5">
    <source>
        <dbReference type="ARBA" id="ARBA00022490"/>
    </source>
</evidence>
<dbReference type="PROSITE" id="PS50126">
    <property type="entry name" value="S1"/>
    <property type="match status" value="1"/>
</dbReference>
<comment type="cofactor">
    <cofactor evidence="1">
        <name>Mg(2+)</name>
        <dbReference type="ChEBI" id="CHEBI:18420"/>
    </cofactor>
</comment>
<dbReference type="SUPFAM" id="SSF50249">
    <property type="entry name" value="Nucleic acid-binding proteins"/>
    <property type="match status" value="1"/>
</dbReference>
<evidence type="ECO:0000256" key="4">
    <source>
        <dbReference type="ARBA" id="ARBA00017719"/>
    </source>
</evidence>
<keyword evidence="11" id="KW-0699">rRNA-binding</keyword>
<evidence type="ECO:0000256" key="9">
    <source>
        <dbReference type="ARBA" id="ARBA00022722"/>
    </source>
</evidence>
<evidence type="ECO:0000256" key="1">
    <source>
        <dbReference type="ARBA" id="ARBA00001946"/>
    </source>
</evidence>
<comment type="caution">
    <text evidence="16">The sequence shown here is derived from an EMBL/GenBank/DDBJ whole genome shotgun (WGS) entry which is preliminary data.</text>
</comment>
<evidence type="ECO:0000313" key="17">
    <source>
        <dbReference type="Proteomes" id="UP000777265"/>
    </source>
</evidence>
<keyword evidence="7" id="KW-0820">tRNA-binding</keyword>
<keyword evidence="6" id="KW-0698">rRNA processing</keyword>
<evidence type="ECO:0000256" key="6">
    <source>
        <dbReference type="ARBA" id="ARBA00022552"/>
    </source>
</evidence>
<keyword evidence="14" id="KW-0460">Magnesium</keyword>
<dbReference type="InterPro" id="IPR004659">
    <property type="entry name" value="RNase_E/G"/>
</dbReference>
<dbReference type="GO" id="GO:0005737">
    <property type="term" value="C:cytoplasm"/>
    <property type="evidence" value="ECO:0007669"/>
    <property type="project" value="UniProtKB-SubCell"/>
</dbReference>
<keyword evidence="13" id="KW-0378">Hydrolase</keyword>
<evidence type="ECO:0000256" key="12">
    <source>
        <dbReference type="ARBA" id="ARBA00022759"/>
    </source>
</evidence>
<dbReference type="AlphaFoldDB" id="A0A351U5H8"/>
<dbReference type="InterPro" id="IPR003029">
    <property type="entry name" value="S1_domain"/>
</dbReference>
<evidence type="ECO:0000256" key="7">
    <source>
        <dbReference type="ARBA" id="ARBA00022555"/>
    </source>
</evidence>
<dbReference type="SMART" id="SM00316">
    <property type="entry name" value="S1"/>
    <property type="match status" value="1"/>
</dbReference>
<name>A0A351U5H8_9BACT</name>
<accession>A0A351U5H8</accession>
<evidence type="ECO:0000256" key="15">
    <source>
        <dbReference type="ARBA" id="ARBA00022884"/>
    </source>
</evidence>
<dbReference type="GO" id="GO:0008033">
    <property type="term" value="P:tRNA processing"/>
    <property type="evidence" value="ECO:0007669"/>
    <property type="project" value="UniProtKB-KW"/>
</dbReference>
<reference evidence="16" key="1">
    <citation type="journal article" date="2020" name="Biotechnol. Biofuels">
        <title>New insights from the biogas microbiome by comprehensive genome-resolved metagenomics of nearly 1600 species originating from multiple anaerobic digesters.</title>
        <authorList>
            <person name="Campanaro S."/>
            <person name="Treu L."/>
            <person name="Rodriguez-R L.M."/>
            <person name="Kovalovszki A."/>
            <person name="Ziels R.M."/>
            <person name="Maus I."/>
            <person name="Zhu X."/>
            <person name="Kougias P.G."/>
            <person name="Basile A."/>
            <person name="Luo G."/>
            <person name="Schluter A."/>
            <person name="Konstantinidis K.T."/>
            <person name="Angelidaki I."/>
        </authorList>
    </citation>
    <scope>NUCLEOTIDE SEQUENCE</scope>
    <source>
        <strain evidence="16">AS06rmzACSIP_7</strain>
    </source>
</reference>
<proteinExistence type="inferred from homology"/>
<dbReference type="Proteomes" id="UP000777265">
    <property type="component" value="Unassembled WGS sequence"/>
</dbReference>
<dbReference type="Pfam" id="PF20833">
    <property type="entry name" value="RNase_E_G_Thio"/>
    <property type="match status" value="1"/>
</dbReference>
<dbReference type="Gene3D" id="3.40.1260.20">
    <property type="entry name" value="Ribonuclease E, catalytic domain"/>
    <property type="match status" value="1"/>
</dbReference>
<dbReference type="PANTHER" id="PTHR30001">
    <property type="entry name" value="RIBONUCLEASE"/>
    <property type="match status" value="1"/>
</dbReference>
<dbReference type="InterPro" id="IPR019307">
    <property type="entry name" value="RNA-bd_AU-1/RNase_E/G"/>
</dbReference>
<dbReference type="STRING" id="909663.GCA_000512235_00779"/>
<keyword evidence="8" id="KW-0819">tRNA processing</keyword>